<dbReference type="RefSeq" id="WP_205114879.1">
    <property type="nucleotide sequence ID" value="NZ_JAFBCM010000001.1"/>
</dbReference>
<dbReference type="SUPFAM" id="SSF103473">
    <property type="entry name" value="MFS general substrate transporter"/>
    <property type="match status" value="1"/>
</dbReference>
<feature type="transmembrane region" description="Helical" evidence="7">
    <location>
        <begin position="406"/>
        <end position="424"/>
    </location>
</feature>
<feature type="transmembrane region" description="Helical" evidence="7">
    <location>
        <begin position="202"/>
        <end position="222"/>
    </location>
</feature>
<proteinExistence type="predicted"/>
<keyword evidence="5 7" id="KW-1133">Transmembrane helix</keyword>
<dbReference type="Proteomes" id="UP001595699">
    <property type="component" value="Unassembled WGS sequence"/>
</dbReference>
<organism evidence="9 10">
    <name type="scientific">Tenggerimyces flavus</name>
    <dbReference type="NCBI Taxonomy" id="1708749"/>
    <lineage>
        <taxon>Bacteria</taxon>
        <taxon>Bacillati</taxon>
        <taxon>Actinomycetota</taxon>
        <taxon>Actinomycetes</taxon>
        <taxon>Propionibacteriales</taxon>
        <taxon>Nocardioidaceae</taxon>
        <taxon>Tenggerimyces</taxon>
    </lineage>
</organism>
<dbReference type="InterPro" id="IPR004638">
    <property type="entry name" value="EmrB-like"/>
</dbReference>
<accession>A0ABV7YH24</accession>
<keyword evidence="6 7" id="KW-0472">Membrane</keyword>
<feature type="transmembrane region" description="Helical" evidence="7">
    <location>
        <begin position="139"/>
        <end position="157"/>
    </location>
</feature>
<dbReference type="Gene3D" id="1.20.1720.10">
    <property type="entry name" value="Multidrug resistance protein D"/>
    <property type="match status" value="1"/>
</dbReference>
<protein>
    <submittedName>
        <fullName evidence="9">MDR family MFS transporter</fullName>
    </submittedName>
</protein>
<comment type="subcellular location">
    <subcellularLocation>
        <location evidence="1">Cell membrane</location>
        <topology evidence="1">Multi-pass membrane protein</topology>
    </subcellularLocation>
</comment>
<feature type="transmembrane region" description="Helical" evidence="7">
    <location>
        <begin position="467"/>
        <end position="485"/>
    </location>
</feature>
<evidence type="ECO:0000256" key="5">
    <source>
        <dbReference type="ARBA" id="ARBA00022989"/>
    </source>
</evidence>
<keyword evidence="3" id="KW-1003">Cell membrane</keyword>
<evidence type="ECO:0000313" key="10">
    <source>
        <dbReference type="Proteomes" id="UP001595699"/>
    </source>
</evidence>
<dbReference type="Gene3D" id="1.20.1250.20">
    <property type="entry name" value="MFS general substrate transporter like domains"/>
    <property type="match status" value="1"/>
</dbReference>
<dbReference type="InterPro" id="IPR020846">
    <property type="entry name" value="MFS_dom"/>
</dbReference>
<evidence type="ECO:0000256" key="6">
    <source>
        <dbReference type="ARBA" id="ARBA00023136"/>
    </source>
</evidence>
<feature type="transmembrane region" description="Helical" evidence="7">
    <location>
        <begin position="50"/>
        <end position="69"/>
    </location>
</feature>
<keyword evidence="10" id="KW-1185">Reference proteome</keyword>
<feature type="transmembrane region" description="Helical" evidence="7">
    <location>
        <begin position="336"/>
        <end position="354"/>
    </location>
</feature>
<feature type="transmembrane region" description="Helical" evidence="7">
    <location>
        <begin position="106"/>
        <end position="127"/>
    </location>
</feature>
<dbReference type="PRINTS" id="PR01036">
    <property type="entry name" value="TCRTETB"/>
</dbReference>
<dbReference type="PANTHER" id="PTHR23501:SF197">
    <property type="entry name" value="COMD"/>
    <property type="match status" value="1"/>
</dbReference>
<dbReference type="NCBIfam" id="TIGR00711">
    <property type="entry name" value="efflux_EmrB"/>
    <property type="match status" value="1"/>
</dbReference>
<feature type="transmembrane region" description="Helical" evidence="7">
    <location>
        <begin position="169"/>
        <end position="190"/>
    </location>
</feature>
<keyword evidence="2" id="KW-0813">Transport</keyword>
<gene>
    <name evidence="9" type="ORF">ACFOUW_25310</name>
</gene>
<keyword evidence="4 7" id="KW-0812">Transmembrane</keyword>
<dbReference type="PROSITE" id="PS50850">
    <property type="entry name" value="MFS"/>
    <property type="match status" value="1"/>
</dbReference>
<evidence type="ECO:0000313" key="9">
    <source>
        <dbReference type="EMBL" id="MFC3764178.1"/>
    </source>
</evidence>
<dbReference type="InterPro" id="IPR011701">
    <property type="entry name" value="MFS"/>
</dbReference>
<dbReference type="CDD" id="cd17502">
    <property type="entry name" value="MFS_Azr1_MDR_like"/>
    <property type="match status" value="1"/>
</dbReference>
<sequence length="510" mass="53659">MSSTQAPATRREVLFVLPGLILAMLLAMLDQLIVGTAMPTIVGELGGVEHLSWVVTAYVLTSTVSTPLYGKLGDLYGRKRLFIFAIIVFLAGSALSGIAQSMIQLIGFRALQGLGAGGLMVGVMAIIGDLVSPRERGKYQGYFAATMAAATIAGPLLGGFLTDHLSWRWVFYINIPLGILALFVIAARLHLPRHTIKHQIDYLGAALLTVAATSIVLVTTWGGSQYEWGSFQIIGLAILGVVAAVAFVFQERRAVEPIVPLHVFKSRNFTVSTLMGFLVGVAMFGAVTFLPLYQQTVQGASATNSGLLLLPLMGGSMVMSLVVGQIITRTGHYRSFPIIGSAAMAVGIGLLSMLDVGTGKLASAIFMVVLGIGMGLLMQVVMLLAQNSVEMKDMGVASSTSMFARSIGGSIGVSVFGAIFASRLTDALPSGASVGGGTNIDPAMLSQVPPEVKTSILEAIVHATQGVFLWALPFAVLAFVLSWFIKNEPLRGAPSADEAPPRDLESVSSV</sequence>
<evidence type="ECO:0000256" key="1">
    <source>
        <dbReference type="ARBA" id="ARBA00004651"/>
    </source>
</evidence>
<feature type="transmembrane region" description="Helical" evidence="7">
    <location>
        <begin position="81"/>
        <end position="100"/>
    </location>
</feature>
<evidence type="ECO:0000256" key="3">
    <source>
        <dbReference type="ARBA" id="ARBA00022475"/>
    </source>
</evidence>
<evidence type="ECO:0000256" key="2">
    <source>
        <dbReference type="ARBA" id="ARBA00022448"/>
    </source>
</evidence>
<feature type="transmembrane region" description="Helical" evidence="7">
    <location>
        <begin position="360"/>
        <end position="385"/>
    </location>
</feature>
<name>A0ABV7YH24_9ACTN</name>
<feature type="transmembrane region" description="Helical" evidence="7">
    <location>
        <begin position="269"/>
        <end position="293"/>
    </location>
</feature>
<feature type="domain" description="Major facilitator superfamily (MFS) profile" evidence="8">
    <location>
        <begin position="16"/>
        <end position="490"/>
    </location>
</feature>
<evidence type="ECO:0000259" key="8">
    <source>
        <dbReference type="PROSITE" id="PS50850"/>
    </source>
</evidence>
<feature type="transmembrane region" description="Helical" evidence="7">
    <location>
        <begin position="305"/>
        <end position="324"/>
    </location>
</feature>
<dbReference type="Pfam" id="PF07690">
    <property type="entry name" value="MFS_1"/>
    <property type="match status" value="1"/>
</dbReference>
<feature type="transmembrane region" description="Helical" evidence="7">
    <location>
        <begin position="12"/>
        <end position="38"/>
    </location>
</feature>
<comment type="caution">
    <text evidence="9">The sequence shown here is derived from an EMBL/GenBank/DDBJ whole genome shotgun (WGS) entry which is preliminary data.</text>
</comment>
<evidence type="ECO:0000256" key="4">
    <source>
        <dbReference type="ARBA" id="ARBA00022692"/>
    </source>
</evidence>
<dbReference type="InterPro" id="IPR036259">
    <property type="entry name" value="MFS_trans_sf"/>
</dbReference>
<dbReference type="PANTHER" id="PTHR23501">
    <property type="entry name" value="MAJOR FACILITATOR SUPERFAMILY"/>
    <property type="match status" value="1"/>
</dbReference>
<dbReference type="EMBL" id="JBHRZH010000023">
    <property type="protein sequence ID" value="MFC3764178.1"/>
    <property type="molecule type" value="Genomic_DNA"/>
</dbReference>
<evidence type="ECO:0000256" key="7">
    <source>
        <dbReference type="SAM" id="Phobius"/>
    </source>
</evidence>
<feature type="transmembrane region" description="Helical" evidence="7">
    <location>
        <begin position="228"/>
        <end position="249"/>
    </location>
</feature>
<reference evidence="10" key="1">
    <citation type="journal article" date="2019" name="Int. J. Syst. Evol. Microbiol.">
        <title>The Global Catalogue of Microorganisms (GCM) 10K type strain sequencing project: providing services to taxonomists for standard genome sequencing and annotation.</title>
        <authorList>
            <consortium name="The Broad Institute Genomics Platform"/>
            <consortium name="The Broad Institute Genome Sequencing Center for Infectious Disease"/>
            <person name="Wu L."/>
            <person name="Ma J."/>
        </authorList>
    </citation>
    <scope>NUCLEOTIDE SEQUENCE [LARGE SCALE GENOMIC DNA]</scope>
    <source>
        <strain evidence="10">CGMCC 4.7241</strain>
    </source>
</reference>